<keyword evidence="5" id="KW-1185">Reference proteome</keyword>
<comment type="subcellular location">
    <subcellularLocation>
        <location evidence="1">Membrane</location>
    </subcellularLocation>
</comment>
<evidence type="ECO:0000313" key="4">
    <source>
        <dbReference type="EMBL" id="MFD0918504.1"/>
    </source>
</evidence>
<evidence type="ECO:0000256" key="2">
    <source>
        <dbReference type="ARBA" id="ARBA00023136"/>
    </source>
</evidence>
<protein>
    <submittedName>
        <fullName evidence="4">Nuclear transport factor 2 family protein</fullName>
    </submittedName>
</protein>
<name>A0ABW3FJ47_9PSEU</name>
<keyword evidence="2 3" id="KW-0472">Membrane</keyword>
<organism evidence="4 5">
    <name type="scientific">Saccharopolyspora rosea</name>
    <dbReference type="NCBI Taxonomy" id="524884"/>
    <lineage>
        <taxon>Bacteria</taxon>
        <taxon>Bacillati</taxon>
        <taxon>Actinomycetota</taxon>
        <taxon>Actinomycetes</taxon>
        <taxon>Pseudonocardiales</taxon>
        <taxon>Pseudonocardiaceae</taxon>
        <taxon>Saccharopolyspora</taxon>
    </lineage>
</organism>
<dbReference type="PANTHER" id="PTHR37042:SF4">
    <property type="entry name" value="OUTER MEMBRANE PROTEIN RV1973"/>
    <property type="match status" value="1"/>
</dbReference>
<dbReference type="RefSeq" id="WP_263249861.1">
    <property type="nucleotide sequence ID" value="NZ_BAABLT010000022.1"/>
</dbReference>
<evidence type="ECO:0000256" key="1">
    <source>
        <dbReference type="ARBA" id="ARBA00004370"/>
    </source>
</evidence>
<dbReference type="Proteomes" id="UP001597018">
    <property type="component" value="Unassembled WGS sequence"/>
</dbReference>
<dbReference type="PANTHER" id="PTHR37042">
    <property type="entry name" value="OUTER MEMBRANE PROTEIN RV1973"/>
    <property type="match status" value="1"/>
</dbReference>
<dbReference type="EMBL" id="JBHTIW010000001">
    <property type="protein sequence ID" value="MFD0918504.1"/>
    <property type="molecule type" value="Genomic_DNA"/>
</dbReference>
<evidence type="ECO:0000313" key="5">
    <source>
        <dbReference type="Proteomes" id="UP001597018"/>
    </source>
</evidence>
<keyword evidence="3" id="KW-0812">Transmembrane</keyword>
<proteinExistence type="predicted"/>
<accession>A0ABW3FJ47</accession>
<feature type="transmembrane region" description="Helical" evidence="3">
    <location>
        <begin position="12"/>
        <end position="36"/>
    </location>
</feature>
<keyword evidence="3" id="KW-1133">Transmembrane helix</keyword>
<reference evidence="5" key="1">
    <citation type="journal article" date="2019" name="Int. J. Syst. Evol. Microbiol.">
        <title>The Global Catalogue of Microorganisms (GCM) 10K type strain sequencing project: providing services to taxonomists for standard genome sequencing and annotation.</title>
        <authorList>
            <consortium name="The Broad Institute Genomics Platform"/>
            <consortium name="The Broad Institute Genome Sequencing Center for Infectious Disease"/>
            <person name="Wu L."/>
            <person name="Ma J."/>
        </authorList>
    </citation>
    <scope>NUCLEOTIDE SEQUENCE [LARGE SCALE GENOMIC DNA]</scope>
    <source>
        <strain evidence="5">CCUG 56401</strain>
    </source>
</reference>
<sequence length="173" mass="18606">MSAETESRPRRGVRGATALFAATFVVCLACGILWVLAANDSGVAYAAERDEVLREGQGAIINFNTLDYRDVQRGLDRWESNATGPLLDEVRQGRKSYADQLGQAKSSTTAKVLDAGLVELNDREGKARMIAVVQVTVNIDGQPPSVKPTRYQADLTRVGDTWKLSGLGAVPVG</sequence>
<evidence type="ECO:0000256" key="3">
    <source>
        <dbReference type="SAM" id="Phobius"/>
    </source>
</evidence>
<comment type="caution">
    <text evidence="4">The sequence shown here is derived from an EMBL/GenBank/DDBJ whole genome shotgun (WGS) entry which is preliminary data.</text>
</comment>
<gene>
    <name evidence="4" type="ORF">ACFQ16_02005</name>
</gene>